<keyword evidence="1" id="KW-0812">Transmembrane</keyword>
<dbReference type="Proteomes" id="UP001196870">
    <property type="component" value="Unassembled WGS sequence"/>
</dbReference>
<keyword evidence="1" id="KW-1133">Transmembrane helix</keyword>
<feature type="transmembrane region" description="Helical" evidence="1">
    <location>
        <begin position="7"/>
        <end position="25"/>
    </location>
</feature>
<evidence type="ECO:0000256" key="1">
    <source>
        <dbReference type="SAM" id="Phobius"/>
    </source>
</evidence>
<sequence>MTRFRFALALCVGAYPLITGLLYLWAPVLDDLPSWQVTLVIVPQMVFGMVFAVIPLVHRCLRGFATAPAR</sequence>
<dbReference type="EMBL" id="JAAGBB010000047">
    <property type="protein sequence ID" value="MBR0668056.1"/>
    <property type="molecule type" value="Genomic_DNA"/>
</dbReference>
<proteinExistence type="predicted"/>
<evidence type="ECO:0000313" key="3">
    <source>
        <dbReference type="Proteomes" id="UP001196870"/>
    </source>
</evidence>
<keyword evidence="3" id="KW-1185">Reference proteome</keyword>
<dbReference type="RefSeq" id="WP_211855834.1">
    <property type="nucleotide sequence ID" value="NZ_JAAGBB010000047.1"/>
</dbReference>
<gene>
    <name evidence="2" type="ORF">GXW71_27125</name>
</gene>
<feature type="transmembrane region" description="Helical" evidence="1">
    <location>
        <begin position="37"/>
        <end position="57"/>
    </location>
</feature>
<organism evidence="2 3">
    <name type="scientific">Plastoroseomonas hellenica</name>
    <dbReference type="NCBI Taxonomy" id="2687306"/>
    <lineage>
        <taxon>Bacteria</taxon>
        <taxon>Pseudomonadati</taxon>
        <taxon>Pseudomonadota</taxon>
        <taxon>Alphaproteobacteria</taxon>
        <taxon>Acetobacterales</taxon>
        <taxon>Acetobacteraceae</taxon>
        <taxon>Plastoroseomonas</taxon>
    </lineage>
</organism>
<comment type="caution">
    <text evidence="2">The sequence shown here is derived from an EMBL/GenBank/DDBJ whole genome shotgun (WGS) entry which is preliminary data.</text>
</comment>
<name>A0ABS5F688_9PROT</name>
<evidence type="ECO:0000313" key="2">
    <source>
        <dbReference type="EMBL" id="MBR0668056.1"/>
    </source>
</evidence>
<accession>A0ABS5F688</accession>
<reference evidence="3" key="1">
    <citation type="journal article" date="2021" name="Syst. Appl. Microbiol.">
        <title>Roseomonas hellenica sp. nov., isolated from roots of wild-growing Alkanna tinctoria.</title>
        <authorList>
            <person name="Rat A."/>
            <person name="Naranjo H.D."/>
            <person name="Lebbe L."/>
            <person name="Cnockaert M."/>
            <person name="Krigas N."/>
            <person name="Grigoriadou K."/>
            <person name="Maloupa E."/>
            <person name="Willems A."/>
        </authorList>
    </citation>
    <scope>NUCLEOTIDE SEQUENCE [LARGE SCALE GENOMIC DNA]</scope>
    <source>
        <strain evidence="3">LMG 31523</strain>
    </source>
</reference>
<keyword evidence="1" id="KW-0472">Membrane</keyword>
<protein>
    <submittedName>
        <fullName evidence="2">Uncharacterized protein</fullName>
    </submittedName>
</protein>